<dbReference type="InterPro" id="IPR019752">
    <property type="entry name" value="Pyrv/ketoisovalerate_OxRed_cat"/>
</dbReference>
<dbReference type="FunFam" id="3.40.50.970:FF:000041">
    <property type="entry name" value="Pyruvate:ferredoxin (Flavodoxin) oxidoreductase"/>
    <property type="match status" value="1"/>
</dbReference>
<organism evidence="14 15">
    <name type="scientific">Thiospirochaeta perfilievii</name>
    <dbReference type="NCBI Taxonomy" id="252967"/>
    <lineage>
        <taxon>Bacteria</taxon>
        <taxon>Pseudomonadati</taxon>
        <taxon>Spirochaetota</taxon>
        <taxon>Spirochaetia</taxon>
        <taxon>Spirochaetales</taxon>
        <taxon>Spirochaetaceae</taxon>
        <taxon>Thiospirochaeta</taxon>
    </lineage>
</organism>
<feature type="binding site" evidence="12">
    <location>
        <position position="1084"/>
    </location>
    <ligand>
        <name>[4Fe-4S] cluster</name>
        <dbReference type="ChEBI" id="CHEBI:49883"/>
        <label>3</label>
    </ligand>
</feature>
<evidence type="ECO:0000256" key="1">
    <source>
        <dbReference type="ARBA" id="ARBA00009032"/>
    </source>
</evidence>
<dbReference type="FunFam" id="3.40.920.10:FF:000001">
    <property type="entry name" value="Pyruvate:ferredoxin (Flavodoxin) oxidoreductase"/>
    <property type="match status" value="1"/>
</dbReference>
<feature type="binding site" evidence="10">
    <location>
        <position position="115"/>
    </location>
    <ligand>
        <name>pyruvate</name>
        <dbReference type="ChEBI" id="CHEBI:15361"/>
    </ligand>
</feature>
<evidence type="ECO:0000313" key="15">
    <source>
        <dbReference type="Proteomes" id="UP000323824"/>
    </source>
</evidence>
<comment type="similarity">
    <text evidence="1 9">Belongs to the pyruvate:ferredoxin/flavodoxin oxidoreductase family.</text>
</comment>
<dbReference type="GO" id="GO:0030976">
    <property type="term" value="F:thiamine pyrophosphate binding"/>
    <property type="evidence" value="ECO:0007669"/>
    <property type="project" value="InterPro"/>
</dbReference>
<feature type="site" description="Important for catalytic activity" evidence="11">
    <location>
        <position position="115"/>
    </location>
</feature>
<evidence type="ECO:0000259" key="13">
    <source>
        <dbReference type="PROSITE" id="PS51379"/>
    </source>
</evidence>
<dbReference type="GO" id="GO:0006979">
    <property type="term" value="P:response to oxidative stress"/>
    <property type="evidence" value="ECO:0007669"/>
    <property type="project" value="TreeGrafter"/>
</dbReference>
<dbReference type="RefSeq" id="WP_149567480.1">
    <property type="nucleotide sequence ID" value="NZ_CP035807.1"/>
</dbReference>
<feature type="binding site" evidence="12">
    <location>
        <position position="701"/>
    </location>
    <ligand>
        <name>[4Fe-4S] cluster</name>
        <dbReference type="ChEBI" id="CHEBI:49883"/>
        <label>2</label>
    </ligand>
</feature>
<feature type="binding site" evidence="12">
    <location>
        <position position="817"/>
    </location>
    <ligand>
        <name>[4Fe-4S] cluster</name>
        <dbReference type="ChEBI" id="CHEBI:49883"/>
        <label>3</label>
    </ligand>
</feature>
<evidence type="ECO:0000256" key="9">
    <source>
        <dbReference type="PIRNR" id="PIRNR000159"/>
    </source>
</evidence>
<dbReference type="Pfam" id="PF01855">
    <property type="entry name" value="POR_N"/>
    <property type="match status" value="1"/>
</dbReference>
<dbReference type="Gene3D" id="3.40.50.920">
    <property type="match status" value="1"/>
</dbReference>
<name>A0A5C1QDE9_9SPIO</name>
<dbReference type="PROSITE" id="PS51379">
    <property type="entry name" value="4FE4S_FER_2"/>
    <property type="match status" value="2"/>
</dbReference>
<feature type="binding site" evidence="12">
    <location>
        <position position="691"/>
    </location>
    <ligand>
        <name>[4Fe-4S] cluster</name>
        <dbReference type="ChEBI" id="CHEBI:49883"/>
        <label>1</label>
    </ligand>
</feature>
<feature type="binding site" evidence="12">
    <location>
        <position position="694"/>
    </location>
    <ligand>
        <name>[4Fe-4S] cluster</name>
        <dbReference type="ChEBI" id="CHEBI:49883"/>
        <label>1</label>
    </ligand>
</feature>
<dbReference type="Gene3D" id="3.40.920.10">
    <property type="entry name" value="Pyruvate-ferredoxin oxidoreductase, PFOR, domain III"/>
    <property type="match status" value="1"/>
</dbReference>
<feature type="binding site" evidence="10">
    <location>
        <begin position="1004"/>
        <end position="1009"/>
    </location>
    <ligand>
        <name>thiamine diphosphate</name>
        <dbReference type="ChEBI" id="CHEBI:58937"/>
    </ligand>
</feature>
<feature type="binding site" evidence="12">
    <location>
        <position position="697"/>
    </location>
    <ligand>
        <name>[4Fe-4S] cluster</name>
        <dbReference type="ChEBI" id="CHEBI:49883"/>
        <label>1</label>
    </ligand>
</feature>
<feature type="binding site" evidence="10">
    <location>
        <position position="822"/>
    </location>
    <ligand>
        <name>thiamine diphosphate</name>
        <dbReference type="ChEBI" id="CHEBI:58937"/>
    </ligand>
</feature>
<dbReference type="CDD" id="cd03377">
    <property type="entry name" value="TPP_PFOR_PNO"/>
    <property type="match status" value="1"/>
</dbReference>
<dbReference type="GO" id="GO:0051539">
    <property type="term" value="F:4 iron, 4 sulfur cluster binding"/>
    <property type="evidence" value="ECO:0007669"/>
    <property type="project" value="UniProtKB-KW"/>
</dbReference>
<feature type="binding site" evidence="12">
    <location>
        <position position="845"/>
    </location>
    <ligand>
        <name>[4Fe-4S] cluster</name>
        <dbReference type="ChEBI" id="CHEBI:49883"/>
        <label>3</label>
    </ligand>
</feature>
<evidence type="ECO:0000256" key="8">
    <source>
        <dbReference type="ARBA" id="ARBA00023014"/>
    </source>
</evidence>
<dbReference type="Pfam" id="PF12838">
    <property type="entry name" value="Fer4_7"/>
    <property type="match status" value="1"/>
</dbReference>
<keyword evidence="4 12" id="KW-0479">Metal-binding</keyword>
<dbReference type="InterPro" id="IPR017896">
    <property type="entry name" value="4Fe4S_Fe-S-bd"/>
</dbReference>
<dbReference type="SUPFAM" id="SSF52518">
    <property type="entry name" value="Thiamin diphosphate-binding fold (THDP-binding)"/>
    <property type="match status" value="2"/>
</dbReference>
<dbReference type="Pfam" id="PF01558">
    <property type="entry name" value="POR"/>
    <property type="match status" value="1"/>
</dbReference>
<feature type="binding site" evidence="10">
    <location>
        <begin position="975"/>
        <end position="978"/>
    </location>
    <ligand>
        <name>thiamine diphosphate</name>
        <dbReference type="ChEBI" id="CHEBI:58937"/>
    </ligand>
</feature>
<dbReference type="KEGG" id="sper:EW093_05770"/>
<dbReference type="InterPro" id="IPR009014">
    <property type="entry name" value="Transketo_C/PFOR_II"/>
</dbReference>
<dbReference type="GO" id="GO:0044281">
    <property type="term" value="P:small molecule metabolic process"/>
    <property type="evidence" value="ECO:0007669"/>
    <property type="project" value="UniProtKB-ARBA"/>
</dbReference>
<dbReference type="InterPro" id="IPR037112">
    <property type="entry name" value="Pyrv-flavodox_OxR_EKR_sf"/>
</dbReference>
<evidence type="ECO:0000313" key="14">
    <source>
        <dbReference type="EMBL" id="QEN04232.1"/>
    </source>
</evidence>
<evidence type="ECO:0000256" key="6">
    <source>
        <dbReference type="ARBA" id="ARBA00023002"/>
    </source>
</evidence>
<feature type="binding site" evidence="12">
    <location>
        <position position="757"/>
    </location>
    <ligand>
        <name>[4Fe-4S] cluster</name>
        <dbReference type="ChEBI" id="CHEBI:49883"/>
        <label>1</label>
    </ligand>
</feature>
<evidence type="ECO:0000256" key="10">
    <source>
        <dbReference type="PIRSR" id="PIRSR000159-1"/>
    </source>
</evidence>
<dbReference type="Pfam" id="PF10371">
    <property type="entry name" value="EKR"/>
    <property type="match status" value="1"/>
</dbReference>
<dbReference type="Pfam" id="PF02775">
    <property type="entry name" value="TPP_enzyme_C"/>
    <property type="match status" value="1"/>
</dbReference>
<evidence type="ECO:0000256" key="3">
    <source>
        <dbReference type="ARBA" id="ARBA00022485"/>
    </source>
</evidence>
<proteinExistence type="inferred from homology"/>
<dbReference type="InterPro" id="IPR017900">
    <property type="entry name" value="4Fe4S_Fe_S_CS"/>
</dbReference>
<feature type="domain" description="4Fe-4S ferredoxin-type" evidence="13">
    <location>
        <begin position="682"/>
        <end position="711"/>
    </location>
</feature>
<dbReference type="GO" id="GO:0022900">
    <property type="term" value="P:electron transport chain"/>
    <property type="evidence" value="ECO:0007669"/>
    <property type="project" value="InterPro"/>
</dbReference>
<dbReference type="InterPro" id="IPR011766">
    <property type="entry name" value="TPP_enzyme_TPP-bd"/>
</dbReference>
<evidence type="ECO:0000256" key="7">
    <source>
        <dbReference type="ARBA" id="ARBA00023004"/>
    </source>
</evidence>
<dbReference type="InterPro" id="IPR002869">
    <property type="entry name" value="Pyrv_flavodox_OxRed_cen"/>
</dbReference>
<dbReference type="FunFam" id="3.30.70.20:FF:000022">
    <property type="entry name" value="Pyruvate:ferredoxin (Flavodoxin) oxidoreductase"/>
    <property type="match status" value="1"/>
</dbReference>
<dbReference type="FunFam" id="3.40.50.920:FF:000007">
    <property type="entry name" value="Pyruvate:ferredoxin (Flavodoxin) oxidoreductase"/>
    <property type="match status" value="1"/>
</dbReference>
<dbReference type="SUPFAM" id="SSF54862">
    <property type="entry name" value="4Fe-4S ferredoxins"/>
    <property type="match status" value="1"/>
</dbReference>
<keyword evidence="14" id="KW-0670">Pyruvate</keyword>
<evidence type="ECO:0000256" key="11">
    <source>
        <dbReference type="PIRSR" id="PIRSR000159-2"/>
    </source>
</evidence>
<keyword evidence="5 9" id="KW-0249">Electron transport</keyword>
<dbReference type="PANTHER" id="PTHR32154">
    <property type="entry name" value="PYRUVATE-FLAVODOXIN OXIDOREDUCTASE-RELATED"/>
    <property type="match status" value="1"/>
</dbReference>
<dbReference type="PANTHER" id="PTHR32154:SF0">
    <property type="entry name" value="PYRUVATE-FLAVODOXIN OXIDOREDUCTASE-RELATED"/>
    <property type="match status" value="1"/>
</dbReference>
<dbReference type="PIRSF" id="PIRSF000159">
    <property type="entry name" value="NifJ"/>
    <property type="match status" value="1"/>
</dbReference>
<dbReference type="InterPro" id="IPR033412">
    <property type="entry name" value="PFOR_II"/>
</dbReference>
<dbReference type="GO" id="GO:0005506">
    <property type="term" value="F:iron ion binding"/>
    <property type="evidence" value="ECO:0007669"/>
    <property type="project" value="InterPro"/>
</dbReference>
<feature type="binding site" evidence="12">
    <location>
        <position position="753"/>
    </location>
    <ligand>
        <name>[4Fe-4S] cluster</name>
        <dbReference type="ChEBI" id="CHEBI:49883"/>
        <label>2</label>
    </ligand>
</feature>
<keyword evidence="7 12" id="KW-0408">Iron</keyword>
<dbReference type="GO" id="GO:0016903">
    <property type="term" value="F:oxidoreductase activity, acting on the aldehyde or oxo group of donors"/>
    <property type="evidence" value="ECO:0007669"/>
    <property type="project" value="InterPro"/>
</dbReference>
<dbReference type="CDD" id="cd07034">
    <property type="entry name" value="TPP_PYR_PFOR_IOR-alpha_like"/>
    <property type="match status" value="1"/>
</dbReference>
<dbReference type="Proteomes" id="UP000323824">
    <property type="component" value="Chromosome"/>
</dbReference>
<dbReference type="Gene3D" id="3.40.50.970">
    <property type="match status" value="2"/>
</dbReference>
<dbReference type="Gene3D" id="4.10.780.10">
    <property type="entry name" value="Pyruvate-flavodoxin oxidoreductase, EKR domain"/>
    <property type="match status" value="1"/>
</dbReference>
<feature type="binding site" evidence="12">
    <location>
        <position position="750"/>
    </location>
    <ligand>
        <name>[4Fe-4S] cluster</name>
        <dbReference type="ChEBI" id="CHEBI:49883"/>
        <label>2</label>
    </ligand>
</feature>
<gene>
    <name evidence="14" type="primary">nifJ</name>
    <name evidence="14" type="ORF">EW093_05770</name>
</gene>
<evidence type="ECO:0000256" key="2">
    <source>
        <dbReference type="ARBA" id="ARBA00022448"/>
    </source>
</evidence>
<feature type="binding site" evidence="12">
    <location>
        <position position="820"/>
    </location>
    <ligand>
        <name>[4Fe-4S] cluster</name>
        <dbReference type="ChEBI" id="CHEBI:49883"/>
        <label>3</label>
    </ligand>
</feature>
<reference evidence="14 15" key="1">
    <citation type="submission" date="2019-02" db="EMBL/GenBank/DDBJ databases">
        <authorList>
            <person name="Fomenkov A."/>
            <person name="Dubinina G."/>
            <person name="Grabovich M."/>
            <person name="Vincze T."/>
            <person name="Roberts R.J."/>
        </authorList>
    </citation>
    <scope>NUCLEOTIDE SEQUENCE [LARGE SCALE GENOMIC DNA]</scope>
    <source>
        <strain evidence="14 15">P</strain>
    </source>
</reference>
<sequence>MSGKKMVVMDGNQAAAHIAYAFSEVAAIYPITPSSPMGEYSDAWSALGRKNIFGDSVEIMEMQSEAGAAGAVHGSLSAGALTSTFTASQGLLLMIPNMYKIAGEMIPTVFHVSARSLAAQSLSIFGDHADVMGARQTGFAMTAASSIQETMDLALVAHLATLESEVPFLSFFDGFRTSHEFQTVEEISYDDIKKLVNPDYIERFKKRGMRPEHPVVKVAAQNQDVYFQGRETTNKHYEAIPGIVQKYMDQVGELTGRKYNLFDYVGAKDAEKIIIIMGSGCDTADLAVQYLVNRGEKVGVLKVRLFKPFSVKAFIDAIPTSVTKIAVLDRTKECGSLGEPLYQDVVTAFASNGGKMPTIIGGRYGLSSKEFTPSDVKAVFDHLDGPCFHSFTVGINDDVTNLSIPVNEHFDVSPKNIRSCMFWGLGSDGTIGATKNSTKIIGHNAGLNAQSYFVYDSKKSGGVTCSHLRFGEDSCNMPWLINSADFVSCNQPSYIGKYDMLGPLKKGGTFVLNSDFGADKAFNHLTKDMQEFIIENDIKFYNIDALKIAQAAGLGTKINTVMQAIFFKLTGLIPEAEAIQLMKDAVKKTFIRKGQDIVDMNWACIDAAAAGLEEVKVPTSITESFVPPEFIPIKADTPDFIKDILRPVSLMKGDDIPVSKMSYDGVVPTGTAKYEKRGVAPSVPVWLDDNCIQCNQCVMACPHAAIRAAQITPADVAKAPAGFKTIKSTAKNENDLQFRIQVYSEDCTGCGVCVDVCPGKKKVKALELKALPEVMADGEVARTTYFDALPENFEGVNLNTFKGAQFRKPLFEFSGACAGCGETPYVKLMSQLFGNRIVAANATGCSSIYGGTFPAIPYTKDANGRGPAWGNSLFEDNAEYGFGMRLAVDSNRHLLKLKSEAVISAGTTPELTAALTKALENWTSKDDAQFYLQQEIEKLLPAAISAASGEVKEDLEIIKTHVDYFIDKSVWIIGGDGWAYDIGYSGVDHAVSNTKNINILVLDTEVYSNTGGQASKATPVGAVAKFANAGMRNDKKNMALMCMSYGHVYVGSISMGANRAQTQKVFEEAEAWDGPSIIFAYSPCIAHGINMAKSSTEMKRAVDAGYWPLFRYNPALPEGERFIWESKEPKDSYQDFIRSERRYTALEKTAPEQAEALFAEAEVNAKRRWDFYKKMGDIM</sequence>
<feature type="binding site" evidence="10">
    <location>
        <position position="32"/>
    </location>
    <ligand>
        <name>pyruvate</name>
        <dbReference type="ChEBI" id="CHEBI:15361"/>
    </ligand>
</feature>
<accession>A0A5C1QDE9</accession>
<dbReference type="SMART" id="SM00890">
    <property type="entry name" value="EKR"/>
    <property type="match status" value="1"/>
</dbReference>
<reference evidence="14 15" key="2">
    <citation type="submission" date="2019-09" db="EMBL/GenBank/DDBJ databases">
        <title>Complete Genome Sequence and Methylome Analysis of free living Spirochaetas.</title>
        <authorList>
            <person name="Leshcheva N."/>
            <person name="Mikheeva N."/>
        </authorList>
    </citation>
    <scope>NUCLEOTIDE SEQUENCE [LARGE SCALE GENOMIC DNA]</scope>
    <source>
        <strain evidence="14 15">P</strain>
    </source>
</reference>
<dbReference type="OrthoDB" id="9794954at2"/>
<feature type="site" description="Important for catalytic activity" evidence="11">
    <location>
        <position position="32"/>
    </location>
</feature>
<feature type="site" description="Important for catalytic activity" evidence="11">
    <location>
        <position position="1009"/>
    </location>
</feature>
<keyword evidence="8 12" id="KW-0411">Iron-sulfur</keyword>
<dbReference type="EMBL" id="CP035807">
    <property type="protein sequence ID" value="QEN04232.1"/>
    <property type="molecule type" value="Genomic_DNA"/>
</dbReference>
<feature type="binding site" evidence="10">
    <location>
        <position position="845"/>
    </location>
    <ligand>
        <name>thiamine diphosphate</name>
        <dbReference type="ChEBI" id="CHEBI:58937"/>
    </ligand>
</feature>
<evidence type="ECO:0000256" key="4">
    <source>
        <dbReference type="ARBA" id="ARBA00022723"/>
    </source>
</evidence>
<keyword evidence="6 9" id="KW-0560">Oxidoreductase</keyword>
<dbReference type="InterPro" id="IPR029061">
    <property type="entry name" value="THDP-binding"/>
</dbReference>
<dbReference type="InterPro" id="IPR002880">
    <property type="entry name" value="Pyrv_Fd/Flavodoxin_OxRdtase_N"/>
</dbReference>
<comment type="cofactor">
    <cofactor evidence="12">
        <name>[4Fe-4S] cluster</name>
        <dbReference type="ChEBI" id="CHEBI:49883"/>
    </cofactor>
    <text evidence="12">Binds 3 [4Fe-4S] clusters per subunit.</text>
</comment>
<feature type="site" description="Important for catalytic activity" evidence="11">
    <location>
        <position position="65"/>
    </location>
</feature>
<dbReference type="Pfam" id="PF17147">
    <property type="entry name" value="PFOR_II"/>
    <property type="match status" value="1"/>
</dbReference>
<dbReference type="AlphaFoldDB" id="A0A5C1QDE9"/>
<evidence type="ECO:0000256" key="12">
    <source>
        <dbReference type="PIRSR" id="PIRSR000159-50"/>
    </source>
</evidence>
<keyword evidence="3 12" id="KW-0004">4Fe-4S</keyword>
<dbReference type="NCBIfam" id="TIGR02176">
    <property type="entry name" value="pyruv_ox_red"/>
    <property type="match status" value="1"/>
</dbReference>
<dbReference type="PROSITE" id="PS00198">
    <property type="entry name" value="4FE4S_FER_1"/>
    <property type="match status" value="2"/>
</dbReference>
<feature type="binding site" evidence="10">
    <location>
        <position position="65"/>
    </location>
    <ligand>
        <name>thiamine diphosphate</name>
        <dbReference type="ChEBI" id="CHEBI:58937"/>
    </ligand>
</feature>
<dbReference type="InterPro" id="IPR019456">
    <property type="entry name" value="Pyrv-flavodox_OxRtase_EKR"/>
</dbReference>
<dbReference type="SUPFAM" id="SSF52922">
    <property type="entry name" value="TK C-terminal domain-like"/>
    <property type="match status" value="1"/>
</dbReference>
<feature type="domain" description="4Fe-4S ferredoxin-type" evidence="13">
    <location>
        <begin position="738"/>
        <end position="768"/>
    </location>
</feature>
<keyword evidence="2 9" id="KW-0813">Transport</keyword>
<dbReference type="InterPro" id="IPR011895">
    <property type="entry name" value="Pyrv_flavodox_OxRed"/>
</dbReference>
<feature type="binding site" evidence="12">
    <location>
        <position position="747"/>
    </location>
    <ligand>
        <name>[4Fe-4S] cluster</name>
        <dbReference type="ChEBI" id="CHEBI:49883"/>
        <label>2</label>
    </ligand>
</feature>
<protein>
    <submittedName>
        <fullName evidence="14">Pyruvate:ferredoxin (Flavodoxin) oxidoreductase</fullName>
    </submittedName>
</protein>
<evidence type="ECO:0000256" key="5">
    <source>
        <dbReference type="ARBA" id="ARBA00022982"/>
    </source>
</evidence>
<keyword evidence="15" id="KW-1185">Reference proteome</keyword>
<dbReference type="Gene3D" id="3.30.70.20">
    <property type="match status" value="1"/>
</dbReference>
<dbReference type="FunFam" id="3.40.50.970:FF:000012">
    <property type="entry name" value="Pyruvate:ferredoxin (Flavodoxin) oxidoreductase"/>
    <property type="match status" value="1"/>
</dbReference>
<dbReference type="InterPro" id="IPR050722">
    <property type="entry name" value="Pyruvate:ferred/Flavod_OxRd"/>
</dbReference>
<dbReference type="SUPFAM" id="SSF53323">
    <property type="entry name" value="Pyruvate-ferredoxin oxidoreductase, PFOR, domain III"/>
    <property type="match status" value="1"/>
</dbReference>